<feature type="region of interest" description="Disordered" evidence="1">
    <location>
        <begin position="559"/>
        <end position="606"/>
    </location>
</feature>
<evidence type="ECO:0000313" key="4">
    <source>
        <dbReference type="Proteomes" id="UP000700815"/>
    </source>
</evidence>
<dbReference type="RefSeq" id="WP_219057972.1">
    <property type="nucleotide sequence ID" value="NZ_JAHBBH010000004.1"/>
</dbReference>
<feature type="compositionally biased region" description="Low complexity" evidence="1">
    <location>
        <begin position="584"/>
        <end position="600"/>
    </location>
</feature>
<feature type="region of interest" description="Disordered" evidence="1">
    <location>
        <begin position="505"/>
        <end position="524"/>
    </location>
</feature>
<feature type="region of interest" description="Disordered" evidence="1">
    <location>
        <begin position="723"/>
        <end position="757"/>
    </location>
</feature>
<protein>
    <submittedName>
        <fullName evidence="3">DUF2075 domain-containing protein</fullName>
    </submittedName>
</protein>
<keyword evidence="4" id="KW-1185">Reference proteome</keyword>
<dbReference type="Proteomes" id="UP000700815">
    <property type="component" value="Unassembled WGS sequence"/>
</dbReference>
<feature type="domain" description="Schlafen group 3-like DNA/RNA helicase" evidence="2">
    <location>
        <begin position="612"/>
        <end position="847"/>
    </location>
</feature>
<feature type="compositionally biased region" description="Basic and acidic residues" evidence="1">
    <location>
        <begin position="723"/>
        <end position="749"/>
    </location>
</feature>
<proteinExistence type="predicted"/>
<accession>A0ABS6WCT3</accession>
<name>A0ABS6WCT3_9BIFI</name>
<sequence>MAKGEQLRFRIVNVPYAHTTDDNGQSLESSDEYRQEFLDRLRDPMSWVTPSTTLERVSLEFMQERAKKEENHFLEWPTLYIVWFENPEYKERKNKKDKNKKGEKEKWCVYVGETNHIIDRTLQHVLIGKNSKKKSSDSEVEDFIDAEVAEKSQLDNYIESENKANQCITKAVGAGSSVCQYVVWESHFNKSLTLDIENKLIDYMKSIDDVRCLNGRGNPQNSYYTSAYLDAIVAGIWKRLVAKDKNGIFPPEEQIWQTSLYKISPFHKLGDGQRKALGSIVSEVNIRLNQWESPKDTTLILVEGAAGTGKSILLSTLFYELARNLNEYGDDGDDSVDDSKLHSRVSLLVNNKDQKKVYDDMATKHNIQKKNGQCVFRPTQFINSRAKSVAKGSWDYLDIDGIELADVVLIDEAHLLFTQKVQNGIDNQLHEILRRAKVVIAVFDPEQIMQRKQWWNDTLLTQLSLNEKSSNKGSEKKSGEKSGGNSMFRVLDALTLTSSYSNKNVNGGEKQFRTDTYGQTDAEGNKHGCVEKIKLTEQFRIDAGADVVRWLDDIADNKPFTLTKPGTVDTPVPIPHDDKVQYGSSPASDAADASDAEANAEQSGDDVETITKGERIPYEIKVCQSPDALFRAIRGKGDDMIDRQRREIGKGKSAIQPRDLCRVVATFDWRFDVAASQGNVVLVKDDPQSGSQDLSAGGHWYIPEWDAKKGEYVVEGHDQVFKRPWNRSKDKDSDQTKDGDAGRTIRADGDAWSSSDQTKDEVGSYFTIQGFDLNYAGVIIGPSVSYDFEHGKLVFKPELSCDPGVTSDRSDIKDSAAQLAFKKQCVRKQLNVLLKRGVHGVYLFAVDPDLQHALWNAAAPDQRITDAASSAQ</sequence>
<gene>
    <name evidence="3" type="ORF">KIH79_02655</name>
</gene>
<feature type="compositionally biased region" description="Basic and acidic residues" evidence="1">
    <location>
        <begin position="469"/>
        <end position="480"/>
    </location>
</feature>
<evidence type="ECO:0000256" key="1">
    <source>
        <dbReference type="SAM" id="MobiDB-lite"/>
    </source>
</evidence>
<comment type="caution">
    <text evidence="3">The sequence shown here is derived from an EMBL/GenBank/DDBJ whole genome shotgun (WGS) entry which is preliminary data.</text>
</comment>
<organism evidence="3 4">
    <name type="scientific">Bifidobacterium miconis</name>
    <dbReference type="NCBI Taxonomy" id="2834435"/>
    <lineage>
        <taxon>Bacteria</taxon>
        <taxon>Bacillati</taxon>
        <taxon>Actinomycetota</taxon>
        <taxon>Actinomycetes</taxon>
        <taxon>Bifidobacteriales</taxon>
        <taxon>Bifidobacteriaceae</taxon>
        <taxon>Bifidobacterium</taxon>
    </lineage>
</organism>
<feature type="domain" description="Schlafen group 3-like DNA/RNA helicase" evidence="2">
    <location>
        <begin position="299"/>
        <end position="558"/>
    </location>
</feature>
<reference evidence="3 4" key="1">
    <citation type="submission" date="2021-05" db="EMBL/GenBank/DDBJ databases">
        <title>Phylogenetic classification of ten novel species belonging to the genus Bifidobacterium comprising B. colchicus sp. nov., B. abeli sp. nov., B. bicoloris sp. nov., B. guerezis sp. nov., B. rosaliae sp. nov., B. santillanensis sp. nov., B. argentati sp. nov., B. amazzoni sp. nov., B. pluviali sp. nov., and B. pinnaculum sp. nov.</title>
        <authorList>
            <person name="Lugli G.A."/>
            <person name="Ruiz Garcia L."/>
            <person name="Margolles A."/>
            <person name="Ventura M."/>
        </authorList>
    </citation>
    <scope>NUCLEOTIDE SEQUENCE [LARGE SCALE GENOMIC DNA]</scope>
    <source>
        <strain evidence="3 4">82T10</strain>
    </source>
</reference>
<dbReference type="Pfam" id="PF09848">
    <property type="entry name" value="SLFN-g3_helicase"/>
    <property type="match status" value="2"/>
</dbReference>
<dbReference type="EMBL" id="JAHBBH010000004">
    <property type="protein sequence ID" value="MBW3091869.1"/>
    <property type="molecule type" value="Genomic_DNA"/>
</dbReference>
<feature type="region of interest" description="Disordered" evidence="1">
    <location>
        <begin position="466"/>
        <end position="485"/>
    </location>
</feature>
<dbReference type="InterPro" id="IPR018647">
    <property type="entry name" value="SLFN_3-like_DNA/RNA_helicase"/>
</dbReference>
<evidence type="ECO:0000259" key="2">
    <source>
        <dbReference type="Pfam" id="PF09848"/>
    </source>
</evidence>
<evidence type="ECO:0000313" key="3">
    <source>
        <dbReference type="EMBL" id="MBW3091869.1"/>
    </source>
</evidence>